<organism evidence="3 4">
    <name type="scientific">Stenotrophomonas koreensis</name>
    <dbReference type="NCBI Taxonomy" id="266128"/>
    <lineage>
        <taxon>Bacteria</taxon>
        <taxon>Pseudomonadati</taxon>
        <taxon>Pseudomonadota</taxon>
        <taxon>Gammaproteobacteria</taxon>
        <taxon>Lysobacterales</taxon>
        <taxon>Lysobacteraceae</taxon>
        <taxon>Stenotrophomonas</taxon>
    </lineage>
</organism>
<keyword evidence="4" id="KW-1185">Reference proteome</keyword>
<name>A0A0R0C3X4_9GAMM</name>
<dbReference type="Pfam" id="PF04235">
    <property type="entry name" value="DUF418"/>
    <property type="match status" value="1"/>
</dbReference>
<feature type="transmembrane region" description="Helical" evidence="1">
    <location>
        <begin position="292"/>
        <end position="314"/>
    </location>
</feature>
<dbReference type="PANTHER" id="PTHR30590">
    <property type="entry name" value="INNER MEMBRANE PROTEIN"/>
    <property type="match status" value="1"/>
</dbReference>
<evidence type="ECO:0000313" key="4">
    <source>
        <dbReference type="Proteomes" id="UP000051254"/>
    </source>
</evidence>
<feature type="transmembrane region" description="Helical" evidence="1">
    <location>
        <begin position="362"/>
        <end position="380"/>
    </location>
</feature>
<dbReference type="InterPro" id="IPR007349">
    <property type="entry name" value="DUF418"/>
</dbReference>
<evidence type="ECO:0000313" key="3">
    <source>
        <dbReference type="EMBL" id="KRG59859.1"/>
    </source>
</evidence>
<keyword evidence="1" id="KW-0472">Membrane</keyword>
<sequence length="410" mass="44760">MPPPLQPLPALEPQNQRLPGLDAVRGFALLGILLMNIEGFNGPLWLSGAGVEPDQAGLDRLLDTFIYIVVQGSFFPLFSLLFGIGFALMGQRLRARGGAFTPIHLRRMGCLLVIGLLHGLLVWSGDILLTYALLGLLLPAFDVLPKRWLGLAGALGIGCAVMVMLLLAGLMAMMAASPDNQAFLQAGQQIQDAVQAQMQAYGQGTYWQAVKQRGSDLLAGLQNLFVIGSQLLGLFLIGAALMANGALADPAGHARLWAWLRWGAWPLGLLLSTLAWWISPFNPPWSLAFDSLLVQAIKLLAGSLIGLGWLAWGLRWQQLLRPLRAVGQMALSNYLAQSLLCTGFFYGYGLGYFGQLRRSEQVLMVLAVFALQALLSWLWLRWFNQGPVEWLWRAGTYGRFAPLKRTGPGA</sequence>
<gene>
    <name evidence="3" type="ORF">ABB25_03450</name>
</gene>
<dbReference type="EMBL" id="LDJH01000006">
    <property type="protein sequence ID" value="KRG59859.1"/>
    <property type="molecule type" value="Genomic_DNA"/>
</dbReference>
<accession>A0A0R0C3X4</accession>
<protein>
    <recommendedName>
        <fullName evidence="2">DUF418 domain-containing protein</fullName>
    </recommendedName>
</protein>
<dbReference type="AlphaFoldDB" id="A0A0R0C3X4"/>
<proteinExistence type="predicted"/>
<feature type="transmembrane region" description="Helical" evidence="1">
    <location>
        <begin position="148"/>
        <end position="170"/>
    </location>
</feature>
<feature type="transmembrane region" description="Helical" evidence="1">
    <location>
        <begin position="262"/>
        <end position="280"/>
    </location>
</feature>
<reference evidence="3 4" key="1">
    <citation type="submission" date="2015-05" db="EMBL/GenBank/DDBJ databases">
        <title>Genome sequencing and analysis of members of genus Stenotrophomonas.</title>
        <authorList>
            <person name="Patil P.P."/>
            <person name="Midha S."/>
            <person name="Patil P.B."/>
        </authorList>
    </citation>
    <scope>NUCLEOTIDE SEQUENCE [LARGE SCALE GENOMIC DNA]</scope>
    <source>
        <strain evidence="3 4">DSM 17805</strain>
    </source>
</reference>
<evidence type="ECO:0000259" key="2">
    <source>
        <dbReference type="Pfam" id="PF04235"/>
    </source>
</evidence>
<dbReference type="PATRIC" id="fig|266128.3.peg.2352"/>
<feature type="transmembrane region" description="Helical" evidence="1">
    <location>
        <begin position="221"/>
        <end position="242"/>
    </location>
</feature>
<dbReference type="OrthoDB" id="9807744at2"/>
<dbReference type="InterPro" id="IPR052529">
    <property type="entry name" value="Bact_Transport_Assoc"/>
</dbReference>
<feature type="transmembrane region" description="Helical" evidence="1">
    <location>
        <begin position="334"/>
        <end position="353"/>
    </location>
</feature>
<feature type="transmembrane region" description="Helical" evidence="1">
    <location>
        <begin position="65"/>
        <end position="89"/>
    </location>
</feature>
<comment type="caution">
    <text evidence="3">The sequence shown here is derived from an EMBL/GenBank/DDBJ whole genome shotgun (WGS) entry which is preliminary data.</text>
</comment>
<feature type="transmembrane region" description="Helical" evidence="1">
    <location>
        <begin position="110"/>
        <end position="136"/>
    </location>
</feature>
<dbReference type="STRING" id="266128.ABB25_03450"/>
<keyword evidence="1" id="KW-0812">Transmembrane</keyword>
<dbReference type="PANTHER" id="PTHR30590:SF2">
    <property type="entry name" value="INNER MEMBRANE PROTEIN"/>
    <property type="match status" value="1"/>
</dbReference>
<keyword evidence="1" id="KW-1133">Transmembrane helix</keyword>
<evidence type="ECO:0000256" key="1">
    <source>
        <dbReference type="SAM" id="Phobius"/>
    </source>
</evidence>
<feature type="domain" description="DUF418" evidence="2">
    <location>
        <begin position="242"/>
        <end position="398"/>
    </location>
</feature>
<dbReference type="Proteomes" id="UP000051254">
    <property type="component" value="Unassembled WGS sequence"/>
</dbReference>